<reference evidence="3" key="1">
    <citation type="submission" date="2021-04" db="EMBL/GenBank/DDBJ databases">
        <title>Complete genome sequence for Sulfitobacter sp. strain JK7-1.</title>
        <authorList>
            <person name="Park S.-J."/>
        </authorList>
    </citation>
    <scope>NUCLEOTIDE SEQUENCE</scope>
    <source>
        <strain evidence="3">JK7-1</strain>
    </source>
</reference>
<dbReference type="KEGG" id="sual:KDD17_15260"/>
<sequence>MSATLSHCGLPPGITRSQFIGRIKLALKARGLKTSAIVYLSRAFENWTRDQDYEPGRICGFWHQVSGLAEELTCTERTVHSIERDLVDAALVSRHPKANGRRDGLRDGEGEKTLRKVFGINLAPIIEQAAELLAEAEAIRLHKDAIESCRSEIREINRQIRHLNCPDVLDEAQSILPEGRTAMVKDLATLEQIRDALAALAVAFETEPRSEKISGSREDFDVPIVQTKQSKFLYPPDEVAECVTAHQAMSLASPPFRECLEMYGDYSWRGVINAAYEIARSIGIDDRTWAAACDPKALGPQRAALCIILINRNMDLPRQSEHFPRSPGACLCGMTKKAKNGTLNLLRLMQAACKQQRALGR</sequence>
<name>A0A975JD98_9RHOB</name>
<evidence type="ECO:0000259" key="1">
    <source>
        <dbReference type="Pfam" id="PF03428"/>
    </source>
</evidence>
<evidence type="ECO:0000313" key="4">
    <source>
        <dbReference type="Proteomes" id="UP000683291"/>
    </source>
</evidence>
<evidence type="ECO:0000259" key="2">
    <source>
        <dbReference type="Pfam" id="PF11800"/>
    </source>
</evidence>
<keyword evidence="4" id="KW-1185">Reference proteome</keyword>
<organism evidence="3 4">
    <name type="scientific">Sulfitobacter albidus</name>
    <dbReference type="NCBI Taxonomy" id="2829501"/>
    <lineage>
        <taxon>Bacteria</taxon>
        <taxon>Pseudomonadati</taxon>
        <taxon>Pseudomonadota</taxon>
        <taxon>Alphaproteobacteria</taxon>
        <taxon>Rhodobacterales</taxon>
        <taxon>Roseobacteraceae</taxon>
        <taxon>Sulfitobacter</taxon>
    </lineage>
</organism>
<dbReference type="AlphaFoldDB" id="A0A975JD98"/>
<feature type="domain" description="Plasmid replication protein C C-terminal" evidence="2">
    <location>
        <begin position="265"/>
        <end position="354"/>
    </location>
</feature>
<dbReference type="EMBL" id="CP073581">
    <property type="protein sequence ID" value="QUJ76242.1"/>
    <property type="molecule type" value="Genomic_DNA"/>
</dbReference>
<dbReference type="RefSeq" id="WP_212704440.1">
    <property type="nucleotide sequence ID" value="NZ_CP073581.1"/>
</dbReference>
<evidence type="ECO:0000313" key="3">
    <source>
        <dbReference type="EMBL" id="QUJ76242.1"/>
    </source>
</evidence>
<accession>A0A975JD98</accession>
<dbReference type="Pfam" id="PF11800">
    <property type="entry name" value="RP-C_C"/>
    <property type="match status" value="1"/>
</dbReference>
<feature type="domain" description="Plasmid replication protein C N-terminal" evidence="1">
    <location>
        <begin position="10"/>
        <end position="163"/>
    </location>
</feature>
<dbReference type="InterPro" id="IPR005090">
    <property type="entry name" value="RepC_N"/>
</dbReference>
<proteinExistence type="predicted"/>
<dbReference type="Proteomes" id="UP000683291">
    <property type="component" value="Chromosome 1"/>
</dbReference>
<gene>
    <name evidence="3" type="ORF">KDD17_15260</name>
</gene>
<protein>
    <submittedName>
        <fullName evidence="3">Uncharacterized protein</fullName>
    </submittedName>
</protein>
<dbReference type="Pfam" id="PF03428">
    <property type="entry name" value="RP-C"/>
    <property type="match status" value="1"/>
</dbReference>
<dbReference type="InterPro" id="IPR021760">
    <property type="entry name" value="RepC_C"/>
</dbReference>